<keyword evidence="2" id="KW-0378">Hydrolase</keyword>
<keyword evidence="1" id="KW-0472">Membrane</keyword>
<sequence>MLWRTHFLAGAALGIALSSGHDPKALALSAFVAGVAALLPDLDDPRSFLGRKAWPVSAGLKLAAGHRGAMHSLAAALVASAVLGFFLRSPVPEAFYLLLAGYLSHLLLDTLNPAGVPWLWPLKFRFRVPVVEVGSAVERLVLVPALFFLCAWLWFHSCPSIFTLAGRCVR</sequence>
<dbReference type="RefSeq" id="WP_115793428.1">
    <property type="nucleotide sequence ID" value="NZ_QSLN01000030.1"/>
</dbReference>
<gene>
    <name evidence="2" type="ORF">DXX99_10490</name>
</gene>
<dbReference type="GO" id="GO:0016787">
    <property type="term" value="F:hydrolase activity"/>
    <property type="evidence" value="ECO:0007669"/>
    <property type="project" value="UniProtKB-KW"/>
</dbReference>
<feature type="transmembrane region" description="Helical" evidence="1">
    <location>
        <begin position="94"/>
        <end position="120"/>
    </location>
</feature>
<name>A0A3D8P2Q9_9THEO</name>
<dbReference type="EMBL" id="QSLN01000030">
    <property type="protein sequence ID" value="RDV80750.1"/>
    <property type="molecule type" value="Genomic_DNA"/>
</dbReference>
<evidence type="ECO:0000313" key="3">
    <source>
        <dbReference type="Proteomes" id="UP000256329"/>
    </source>
</evidence>
<keyword evidence="1" id="KW-0812">Transmembrane</keyword>
<keyword evidence="1" id="KW-1133">Transmembrane helix</keyword>
<dbReference type="InterPro" id="IPR007404">
    <property type="entry name" value="YdjM-like"/>
</dbReference>
<dbReference type="PANTHER" id="PTHR35531:SF1">
    <property type="entry name" value="INNER MEMBRANE PROTEIN YBCI-RELATED"/>
    <property type="match status" value="1"/>
</dbReference>
<evidence type="ECO:0000256" key="1">
    <source>
        <dbReference type="SAM" id="Phobius"/>
    </source>
</evidence>
<organism evidence="2 3">
    <name type="scientific">Ammonifex thiophilus</name>
    <dbReference type="NCBI Taxonomy" id="444093"/>
    <lineage>
        <taxon>Bacteria</taxon>
        <taxon>Bacillati</taxon>
        <taxon>Bacillota</taxon>
        <taxon>Clostridia</taxon>
        <taxon>Thermoanaerobacterales</taxon>
        <taxon>Thermoanaerobacteraceae</taxon>
        <taxon>Ammonifex</taxon>
    </lineage>
</organism>
<dbReference type="Pfam" id="PF04307">
    <property type="entry name" value="YdjM"/>
    <property type="match status" value="1"/>
</dbReference>
<keyword evidence="3" id="KW-1185">Reference proteome</keyword>
<accession>A0A3D8P2Q9</accession>
<feature type="transmembrane region" description="Helical" evidence="1">
    <location>
        <begin position="140"/>
        <end position="165"/>
    </location>
</feature>
<dbReference type="PANTHER" id="PTHR35531">
    <property type="entry name" value="INNER MEMBRANE PROTEIN YBCI-RELATED"/>
    <property type="match status" value="1"/>
</dbReference>
<dbReference type="AlphaFoldDB" id="A0A3D8P2Q9"/>
<reference evidence="2 3" key="1">
    <citation type="submission" date="2018-08" db="EMBL/GenBank/DDBJ databases">
        <title>Form III RuBisCO-mediated autotrophy in Thermodesulfobium bacteria.</title>
        <authorList>
            <person name="Toshchakov S.V."/>
            <person name="Kublanov I.V."/>
            <person name="Frolov E."/>
            <person name="Bonch-Osmolovskaya E.A."/>
            <person name="Tourova T.P."/>
            <person name="Chernych N.A."/>
            <person name="Lebedinsky A.V."/>
        </authorList>
    </citation>
    <scope>NUCLEOTIDE SEQUENCE [LARGE SCALE GENOMIC DNA]</scope>
    <source>
        <strain evidence="2 3">SR</strain>
    </source>
</reference>
<comment type="caution">
    <text evidence="2">The sequence shown here is derived from an EMBL/GenBank/DDBJ whole genome shotgun (WGS) entry which is preliminary data.</text>
</comment>
<dbReference type="Proteomes" id="UP000256329">
    <property type="component" value="Unassembled WGS sequence"/>
</dbReference>
<dbReference type="OrthoDB" id="5459053at2"/>
<feature type="transmembrane region" description="Helical" evidence="1">
    <location>
        <begin position="69"/>
        <end position="87"/>
    </location>
</feature>
<protein>
    <submittedName>
        <fullName evidence="2">Metal-dependent hydrolase</fullName>
    </submittedName>
</protein>
<evidence type="ECO:0000313" key="2">
    <source>
        <dbReference type="EMBL" id="RDV80750.1"/>
    </source>
</evidence>
<proteinExistence type="predicted"/>